<evidence type="ECO:0000256" key="4">
    <source>
        <dbReference type="ARBA" id="ARBA00039789"/>
    </source>
</evidence>
<feature type="domain" description="Nephrocystin 3-like N-terminal" evidence="7">
    <location>
        <begin position="9"/>
        <end position="110"/>
    </location>
</feature>
<dbReference type="Gene3D" id="2.130.10.10">
    <property type="entry name" value="YVTN repeat-like/Quinoprotein amine dehydrogenase"/>
    <property type="match status" value="3"/>
</dbReference>
<dbReference type="GO" id="GO:1990234">
    <property type="term" value="C:transferase complex"/>
    <property type="evidence" value="ECO:0007669"/>
    <property type="project" value="UniProtKB-ARBA"/>
</dbReference>
<accession>A0AAV9WR96</accession>
<dbReference type="PROSITE" id="PS50294">
    <property type="entry name" value="WD_REPEATS_REGION"/>
    <property type="match status" value="1"/>
</dbReference>
<evidence type="ECO:0000256" key="3">
    <source>
        <dbReference type="ARBA" id="ARBA00038415"/>
    </source>
</evidence>
<feature type="repeat" description="WD" evidence="6">
    <location>
        <begin position="694"/>
        <end position="735"/>
    </location>
</feature>
<dbReference type="Pfam" id="PF24883">
    <property type="entry name" value="NPHP3_N"/>
    <property type="match status" value="1"/>
</dbReference>
<proteinExistence type="inferred from homology"/>
<evidence type="ECO:0000256" key="2">
    <source>
        <dbReference type="ARBA" id="ARBA00022737"/>
    </source>
</evidence>
<dbReference type="PANTHER" id="PTHR22847:SF637">
    <property type="entry name" value="WD REPEAT DOMAIN 5B"/>
    <property type="match status" value="1"/>
</dbReference>
<keyword evidence="2" id="KW-0677">Repeat</keyword>
<comment type="similarity">
    <text evidence="3">Belongs to the WD repeat MDV1/CAF4 family.</text>
</comment>
<dbReference type="InterPro" id="IPR019775">
    <property type="entry name" value="WD40_repeat_CS"/>
</dbReference>
<dbReference type="PROSITE" id="PS00678">
    <property type="entry name" value="WD_REPEATS_1"/>
    <property type="match status" value="2"/>
</dbReference>
<evidence type="ECO:0000256" key="5">
    <source>
        <dbReference type="ARBA" id="ARBA00043913"/>
    </source>
</evidence>
<comment type="function">
    <text evidence="5">Involved in mitochondrial fission. Acts as an adapter protein required to form mitochondrial fission complexes. Formation of these complexes is required to promote constriction and fission of the mitochondrial compartment at a late step in mitochondrial division.</text>
</comment>
<dbReference type="PROSITE" id="PS50082">
    <property type="entry name" value="WD_REPEATS_2"/>
    <property type="match status" value="1"/>
</dbReference>
<name>A0AAV9WR96_9PEZI</name>
<evidence type="ECO:0000256" key="6">
    <source>
        <dbReference type="PROSITE-ProRule" id="PRU00221"/>
    </source>
</evidence>
<evidence type="ECO:0000313" key="8">
    <source>
        <dbReference type="EMBL" id="KAK6512494.1"/>
    </source>
</evidence>
<dbReference type="Pfam" id="PF00400">
    <property type="entry name" value="WD40"/>
    <property type="match status" value="5"/>
</dbReference>
<comment type="caution">
    <text evidence="8">The sequence shown here is derived from an EMBL/GenBank/DDBJ whole genome shotgun (WGS) entry which is preliminary data.</text>
</comment>
<keyword evidence="1 6" id="KW-0853">WD repeat</keyword>
<dbReference type="SMART" id="SM00320">
    <property type="entry name" value="WD40"/>
    <property type="match status" value="11"/>
</dbReference>
<keyword evidence="9" id="KW-1185">Reference proteome</keyword>
<protein>
    <recommendedName>
        <fullName evidence="4">Mitochondrial division protein 1</fullName>
    </recommendedName>
</protein>
<dbReference type="CDD" id="cd00200">
    <property type="entry name" value="WD40"/>
    <property type="match status" value="2"/>
</dbReference>
<dbReference type="Proteomes" id="UP001370758">
    <property type="component" value="Unassembled WGS sequence"/>
</dbReference>
<dbReference type="InterPro" id="IPR001680">
    <property type="entry name" value="WD40_rpt"/>
</dbReference>
<sequence>MISIRLAELNNIEGVIKGLILRLVDQHVYLKENLRKRWDMENERFYDTLSTWRQLWDVFLEILERCESQRVYIIIDALDECQDGEIEDLLISLIRTGLSNPKIKWFLTSRPLSAERLLEPGPDQSLLSLDSSLDSVSRAVKAYITSKTKELDRRHSYGETLRLALEAQLIAGAEDTYLWVNLVCKRLETVPKDETLSTIQEFPAGLDKFYERILSQLTNGDPNVARDCVKILRVVMLAYRPLKVAEIESVARVANPHELVDRCASLLKVQGGTIEFVHKSAQDYVSKAEQLGSGSYDGHSHGEIALNCLSWLTEKLKPNLADLPQPSFTWTTLGEAGNETNFTSNPRRVKADTVAFGLRDKVKENLLVTSLNYAASFWAKRLEAAQLTTEIENSLTEHGLLDTFLKTKFLEWLECLSLLNELSHATDALNSLSKSKILENNRANPLPLRDAVRFLSRHYQTIAARPLQAYVSAIAFSPQHSSIRRYNSEKLPKWLKELSQMEKTWPPLIHTLDNKAPVSDVAFSPNGEKMASVSTSFWDRMIKVWDPATGALLKVLLTDQCILSRVAISRDGKDIAAASSEMVIIWDAETGNIKHEFTVPRSRAHALAFLSDGSQLVSASWRYDGFITINSWNINEGRDYQHYQEIHRKHSHIDAGSKEAPTIAISSDGKVIISGPGDINIELWNVTGDLQKEFIGHSGKVTCIICAPDNTRILSGDKDGIIRIWDIETGRLERVLNHDGGAPIVAIAVSQGGEIVSASSGRFGTLKVWNATGEIQKTFKSRQNGTDCVAFSPDCEHIVSGGSDNVKLWSVADDFQGENGEELDDIASLDFSPASGKIVLGSSRGVISLWDIPGTFQAAFKAHLESISCVVFSPDSKLIASGAGSGGGSIKLWTITGDLEKAILGNLYAPVRWIAFSPDGTKIVSTYETSIKVWNITGELYRTIEVSGGWVTRGVFSPDEKYFVLRYGAPADVMLWDSSELLADRGYIRTRVSRFFKPSARRKFGLRYYLDLEVLGVSEDSKHVITNYCLLQIDTRDGEHQVMGYEHLKQFRVEDSRIYYGAVPVLHLPREILSLKVINVIKGNHIVFALSSGRPLYLNIDRENLASTLKA</sequence>
<evidence type="ECO:0000259" key="7">
    <source>
        <dbReference type="Pfam" id="PF24883"/>
    </source>
</evidence>
<organism evidence="8 9">
    <name type="scientific">Arthrobotrys musiformis</name>
    <dbReference type="NCBI Taxonomy" id="47236"/>
    <lineage>
        <taxon>Eukaryota</taxon>
        <taxon>Fungi</taxon>
        <taxon>Dikarya</taxon>
        <taxon>Ascomycota</taxon>
        <taxon>Pezizomycotina</taxon>
        <taxon>Orbiliomycetes</taxon>
        <taxon>Orbiliales</taxon>
        <taxon>Orbiliaceae</taxon>
        <taxon>Arthrobotrys</taxon>
    </lineage>
</organism>
<gene>
    <name evidence="8" type="ORF">TWF481_001378</name>
</gene>
<evidence type="ECO:0000256" key="1">
    <source>
        <dbReference type="ARBA" id="ARBA00022574"/>
    </source>
</evidence>
<dbReference type="SUPFAM" id="SSF50978">
    <property type="entry name" value="WD40 repeat-like"/>
    <property type="match status" value="2"/>
</dbReference>
<dbReference type="AlphaFoldDB" id="A0AAV9WR96"/>
<dbReference type="InterPro" id="IPR015943">
    <property type="entry name" value="WD40/YVTN_repeat-like_dom_sf"/>
</dbReference>
<dbReference type="PANTHER" id="PTHR22847">
    <property type="entry name" value="WD40 REPEAT PROTEIN"/>
    <property type="match status" value="1"/>
</dbReference>
<dbReference type="InterPro" id="IPR056884">
    <property type="entry name" value="NPHP3-like_N"/>
</dbReference>
<evidence type="ECO:0000313" key="9">
    <source>
        <dbReference type="Proteomes" id="UP001370758"/>
    </source>
</evidence>
<dbReference type="EMBL" id="JAVHJL010000001">
    <property type="protein sequence ID" value="KAK6512494.1"/>
    <property type="molecule type" value="Genomic_DNA"/>
</dbReference>
<dbReference type="InterPro" id="IPR036322">
    <property type="entry name" value="WD40_repeat_dom_sf"/>
</dbReference>
<reference evidence="8 9" key="1">
    <citation type="submission" date="2023-08" db="EMBL/GenBank/DDBJ databases">
        <authorList>
            <person name="Palmer J.M."/>
        </authorList>
    </citation>
    <scope>NUCLEOTIDE SEQUENCE [LARGE SCALE GENOMIC DNA]</scope>
    <source>
        <strain evidence="8 9">TWF481</strain>
    </source>
</reference>